<sequence length="390" mass="38878">MSSSAGSGDRATPAVRLGRTTSAVRQHNLAALLERLHRGGPASRSELGARTGISRSTVADLVQELVARGLATEAGSSTRSGPGRPSPVVSVRPEGAVVLAVELGVDSATVAAVGLGGVVIGESQEDLAPVRPTPAATLDLVARSVQSLAGDLPEGAVAGVGVAVPGLVRRSDGFVHLAPNLGWRDVPVGALLAERLAHLGHPGLDVLVANEADLGALGEHRRGAGQGHDNLVFVSGGIGIGAGLILDGRPMLGAAGYAGEAGHMLVNQAGRACSCGKVGCWETEAGEDALLGGAGGTTVDPAAAVWLGVGVGNLVNLLNPDVVVLGGCYAPVFDEIAPHVAEGMASRALTQNGAAAHVVPSALGRAAQLHGAAELCLADTLANPTLRRRS</sequence>
<evidence type="ECO:0000313" key="3">
    <source>
        <dbReference type="EMBL" id="MCF6377349.1"/>
    </source>
</evidence>
<dbReference type="RefSeq" id="WP_236400725.1">
    <property type="nucleotide sequence ID" value="NZ_JAKJHZ010000005.1"/>
</dbReference>
<dbReference type="Pfam" id="PF12802">
    <property type="entry name" value="MarR_2"/>
    <property type="match status" value="1"/>
</dbReference>
<organism evidence="3 4">
    <name type="scientific">Nocardioides potassii</name>
    <dbReference type="NCBI Taxonomy" id="2911371"/>
    <lineage>
        <taxon>Bacteria</taxon>
        <taxon>Bacillati</taxon>
        <taxon>Actinomycetota</taxon>
        <taxon>Actinomycetes</taxon>
        <taxon>Propionibacteriales</taxon>
        <taxon>Nocardioidaceae</taxon>
        <taxon>Nocardioides</taxon>
    </lineage>
</organism>
<protein>
    <submittedName>
        <fullName evidence="3">ROK family transcriptional regulator</fullName>
    </submittedName>
</protein>
<dbReference type="Gene3D" id="1.10.10.10">
    <property type="entry name" value="Winged helix-like DNA-binding domain superfamily/Winged helix DNA-binding domain"/>
    <property type="match status" value="1"/>
</dbReference>
<proteinExistence type="inferred from homology"/>
<dbReference type="PANTHER" id="PTHR18964">
    <property type="entry name" value="ROK (REPRESSOR, ORF, KINASE) FAMILY"/>
    <property type="match status" value="1"/>
</dbReference>
<dbReference type="InterPro" id="IPR036390">
    <property type="entry name" value="WH_DNA-bd_sf"/>
</dbReference>
<comment type="caution">
    <text evidence="3">The sequence shown here is derived from an EMBL/GenBank/DDBJ whole genome shotgun (WGS) entry which is preliminary data.</text>
</comment>
<keyword evidence="4" id="KW-1185">Reference proteome</keyword>
<dbReference type="SUPFAM" id="SSF53067">
    <property type="entry name" value="Actin-like ATPase domain"/>
    <property type="match status" value="1"/>
</dbReference>
<dbReference type="Proteomes" id="UP001201161">
    <property type="component" value="Unassembled WGS sequence"/>
</dbReference>
<dbReference type="EMBL" id="JAKJHZ010000005">
    <property type="protein sequence ID" value="MCF6377349.1"/>
    <property type="molecule type" value="Genomic_DNA"/>
</dbReference>
<accession>A0ABS9HA24</accession>
<dbReference type="InterPro" id="IPR043129">
    <property type="entry name" value="ATPase_NBD"/>
</dbReference>
<name>A0ABS9HA24_9ACTN</name>
<dbReference type="InterPro" id="IPR000600">
    <property type="entry name" value="ROK"/>
</dbReference>
<evidence type="ECO:0000259" key="2">
    <source>
        <dbReference type="Pfam" id="PF12802"/>
    </source>
</evidence>
<evidence type="ECO:0000256" key="1">
    <source>
        <dbReference type="ARBA" id="ARBA00006479"/>
    </source>
</evidence>
<dbReference type="PANTHER" id="PTHR18964:SF149">
    <property type="entry name" value="BIFUNCTIONAL UDP-N-ACETYLGLUCOSAMINE 2-EPIMERASE_N-ACETYLMANNOSAMINE KINASE"/>
    <property type="match status" value="1"/>
</dbReference>
<dbReference type="InterPro" id="IPR036388">
    <property type="entry name" value="WH-like_DNA-bd_sf"/>
</dbReference>
<dbReference type="SUPFAM" id="SSF46785">
    <property type="entry name" value="Winged helix' DNA-binding domain"/>
    <property type="match status" value="1"/>
</dbReference>
<comment type="similarity">
    <text evidence="1">Belongs to the ROK (NagC/XylR) family.</text>
</comment>
<evidence type="ECO:0000313" key="4">
    <source>
        <dbReference type="Proteomes" id="UP001201161"/>
    </source>
</evidence>
<gene>
    <name evidence="3" type="ORF">L2K70_07010</name>
</gene>
<dbReference type="InterPro" id="IPR000835">
    <property type="entry name" value="HTH_MarR-typ"/>
</dbReference>
<reference evidence="3 4" key="1">
    <citation type="submission" date="2022-01" db="EMBL/GenBank/DDBJ databases">
        <title>Nocardioides sp. nov., an actinomycete isolated from mining soil.</title>
        <authorList>
            <person name="Liu L."/>
        </authorList>
    </citation>
    <scope>NUCLEOTIDE SEQUENCE [LARGE SCALE GENOMIC DNA]</scope>
    <source>
        <strain evidence="3 4">KLBMP 9356</strain>
    </source>
</reference>
<dbReference type="Pfam" id="PF00480">
    <property type="entry name" value="ROK"/>
    <property type="match status" value="1"/>
</dbReference>
<feature type="domain" description="HTH marR-type" evidence="2">
    <location>
        <begin position="32"/>
        <end position="73"/>
    </location>
</feature>
<dbReference type="Gene3D" id="3.30.420.40">
    <property type="match status" value="3"/>
</dbReference>